<feature type="transmembrane region" description="Helical" evidence="3">
    <location>
        <begin position="190"/>
        <end position="208"/>
    </location>
</feature>
<dbReference type="Pfam" id="PF07695">
    <property type="entry name" value="7TMR-DISM_7TM"/>
    <property type="match status" value="1"/>
</dbReference>
<proteinExistence type="predicted"/>
<sequence>MFRLTLIVVFLFIAPIALHSFPIPLEKQWKISFGKNIEKEAQGIKWKDLPSLPIPNNFFEPQGASSEAYRVATLRKNIEFSPEEIQQLNVDSPSVHFPLLSNAYEIYFNGKRIAQRGSFDKKHILSNGSKRHVIAIIPRDLIQSGSNELRLVVAADPGQELSVLANLESSTPAIDLHSRNLNIVSERLDLMLLFLYLFVGIYHLLLFLKRSEESYNLQFAMFSIALSVYMYLRSNSIYDLNIDPLIQGKVEYIFVFNATLFFLLFLDTFFRGSIGKASRLYMIIVWSFSFLVAVSSGKYPNIILKTWHVVALVFAFYTVFIVGKAIRNKNPDALRLSIGFAILITTSIGDIIGAMKVIPYVENYSLARYGFLTFELGIMLILSNKFLRVHKQVEELNKDLDQKVKQRTAELQSTLSEVQELKVKQDGDYFLTSLLLDPLANQNYRNDSVTVEGYTRQKKQFEFRQWQKEIGGDIIMLDEIVLRKRRFVVVVNGDAMGKSMQGAGGALVLGVVFRSLVARTKTSGMYQSLSPELWLRECFNELQMIFESFDGSMLVSVVMGLVDIEAGLFYYLNAEHPWTILYRDGIASFIEDKLVLRKLGTTGLKSKMKVKVFYLEKGDALFIGSDGRDDIQTGTDAEGYRIINEDESQFLQRIQESKGELSEVVASLDRFGEMTDDLTIVKVSYLRDPVRLSKISSEDFPDENYMKYNKSRDWQTASEYLEAHQEGQKELPSPIFQKELARVYYKTRKYDSALSIFESLVQEFPEDIESMYFASKIHMKSKRYKQSIELSERISLREPGFLNNLLNLATCYIHLQKPILSKRILSRVEHLDPGNKYAKRILSMLEH</sequence>
<dbReference type="Gene3D" id="1.25.40.10">
    <property type="entry name" value="Tetratricopeptide repeat domain"/>
    <property type="match status" value="1"/>
</dbReference>
<dbReference type="GO" id="GO:0016301">
    <property type="term" value="F:kinase activity"/>
    <property type="evidence" value="ECO:0007669"/>
    <property type="project" value="UniProtKB-KW"/>
</dbReference>
<evidence type="ECO:0000256" key="3">
    <source>
        <dbReference type="SAM" id="Phobius"/>
    </source>
</evidence>
<keyword evidence="3" id="KW-0472">Membrane</keyword>
<evidence type="ECO:0000259" key="5">
    <source>
        <dbReference type="Pfam" id="PF07695"/>
    </source>
</evidence>
<dbReference type="EMBL" id="NPDZ01000006">
    <property type="protein sequence ID" value="PJZ73170.1"/>
    <property type="molecule type" value="Genomic_DNA"/>
</dbReference>
<dbReference type="InterPro" id="IPR001932">
    <property type="entry name" value="PPM-type_phosphatase-like_dom"/>
</dbReference>
<comment type="caution">
    <text evidence="7">The sequence shown here is derived from an EMBL/GenBank/DDBJ whole genome shotgun (WGS) entry which is preliminary data.</text>
</comment>
<dbReference type="PANTHER" id="PTHR43156:SF2">
    <property type="entry name" value="STAGE II SPORULATION PROTEIN E"/>
    <property type="match status" value="1"/>
</dbReference>
<reference evidence="8 9" key="1">
    <citation type="submission" date="2017-07" db="EMBL/GenBank/DDBJ databases">
        <title>Leptospira spp. isolated from tropical soils.</title>
        <authorList>
            <person name="Thibeaux R."/>
            <person name="Iraola G."/>
            <person name="Ferres I."/>
            <person name="Bierque E."/>
            <person name="Girault D."/>
            <person name="Soupe-Gilbert M.-E."/>
            <person name="Picardeau M."/>
            <person name="Goarant C."/>
        </authorList>
    </citation>
    <scope>NUCLEOTIDE SEQUENCE [LARGE SCALE GENOMIC DNA]</scope>
    <source>
        <strain evidence="7 9">FH1-B-B1</strain>
        <strain evidence="6 8">FH1-B-C1</strain>
    </source>
</reference>
<dbReference type="PROSITE" id="PS50005">
    <property type="entry name" value="TPR"/>
    <property type="match status" value="1"/>
</dbReference>
<dbReference type="InterPro" id="IPR052016">
    <property type="entry name" value="Bact_Sigma-Reg"/>
</dbReference>
<evidence type="ECO:0000259" key="4">
    <source>
        <dbReference type="Pfam" id="PF07228"/>
    </source>
</evidence>
<keyword evidence="1" id="KW-0378">Hydrolase</keyword>
<feature type="transmembrane region" description="Helical" evidence="3">
    <location>
        <begin position="252"/>
        <end position="270"/>
    </location>
</feature>
<dbReference type="InterPro" id="IPR036457">
    <property type="entry name" value="PPM-type-like_dom_sf"/>
</dbReference>
<keyword evidence="7" id="KW-0808">Transferase</keyword>
<dbReference type="RefSeq" id="WP_100713829.1">
    <property type="nucleotide sequence ID" value="NZ_NPDY01000007.1"/>
</dbReference>
<dbReference type="Proteomes" id="UP000231962">
    <property type="component" value="Unassembled WGS sequence"/>
</dbReference>
<protein>
    <submittedName>
        <fullName evidence="7">Histidine kinase</fullName>
    </submittedName>
</protein>
<organism evidence="7 9">
    <name type="scientific">Leptospira perolatii</name>
    <dbReference type="NCBI Taxonomy" id="2023191"/>
    <lineage>
        <taxon>Bacteria</taxon>
        <taxon>Pseudomonadati</taxon>
        <taxon>Spirochaetota</taxon>
        <taxon>Spirochaetia</taxon>
        <taxon>Leptospirales</taxon>
        <taxon>Leptospiraceae</taxon>
        <taxon>Leptospira</taxon>
    </lineage>
</organism>
<evidence type="ECO:0000256" key="2">
    <source>
        <dbReference type="PROSITE-ProRule" id="PRU00339"/>
    </source>
</evidence>
<dbReference type="AlphaFoldDB" id="A0A2M9ZM50"/>
<dbReference type="GO" id="GO:0016791">
    <property type="term" value="F:phosphatase activity"/>
    <property type="evidence" value="ECO:0007669"/>
    <property type="project" value="TreeGrafter"/>
</dbReference>
<feature type="domain" description="7TM-DISM receptor extracellular" evidence="5">
    <location>
        <begin position="189"/>
        <end position="383"/>
    </location>
</feature>
<dbReference type="InterPro" id="IPR011623">
    <property type="entry name" value="7TMR_DISM_rcpt_extracell_dom1"/>
</dbReference>
<evidence type="ECO:0000313" key="9">
    <source>
        <dbReference type="Proteomes" id="UP000231990"/>
    </source>
</evidence>
<dbReference type="Proteomes" id="UP000231990">
    <property type="component" value="Unassembled WGS sequence"/>
</dbReference>
<name>A0A2M9ZM50_9LEPT</name>
<evidence type="ECO:0000313" key="6">
    <source>
        <dbReference type="EMBL" id="PJZ69848.1"/>
    </source>
</evidence>
<evidence type="ECO:0000313" key="8">
    <source>
        <dbReference type="Proteomes" id="UP000231962"/>
    </source>
</evidence>
<feature type="repeat" description="TPR" evidence="2">
    <location>
        <begin position="734"/>
        <end position="767"/>
    </location>
</feature>
<keyword evidence="2" id="KW-0802">TPR repeat</keyword>
<keyword evidence="3" id="KW-0812">Transmembrane</keyword>
<feature type="transmembrane region" description="Helical" evidence="3">
    <location>
        <begin position="338"/>
        <end position="358"/>
    </location>
</feature>
<dbReference type="PANTHER" id="PTHR43156">
    <property type="entry name" value="STAGE II SPORULATION PROTEIN E-RELATED"/>
    <property type="match status" value="1"/>
</dbReference>
<dbReference type="OrthoDB" id="310377at2"/>
<evidence type="ECO:0000313" key="7">
    <source>
        <dbReference type="EMBL" id="PJZ73170.1"/>
    </source>
</evidence>
<evidence type="ECO:0000256" key="1">
    <source>
        <dbReference type="ARBA" id="ARBA00022801"/>
    </source>
</evidence>
<gene>
    <name evidence="6" type="ORF">CH360_09130</name>
    <name evidence="7" type="ORF">CH373_11105</name>
</gene>
<feature type="transmembrane region" description="Helical" evidence="3">
    <location>
        <begin position="307"/>
        <end position="326"/>
    </location>
</feature>
<dbReference type="InterPro" id="IPR011990">
    <property type="entry name" value="TPR-like_helical_dom_sf"/>
</dbReference>
<keyword evidence="7" id="KW-0418">Kinase</keyword>
<dbReference type="Gene3D" id="3.60.40.10">
    <property type="entry name" value="PPM-type phosphatase domain"/>
    <property type="match status" value="1"/>
</dbReference>
<feature type="transmembrane region" description="Helical" evidence="3">
    <location>
        <begin position="277"/>
        <end position="295"/>
    </location>
</feature>
<dbReference type="SUPFAM" id="SSF48452">
    <property type="entry name" value="TPR-like"/>
    <property type="match status" value="1"/>
</dbReference>
<keyword evidence="3" id="KW-1133">Transmembrane helix</keyword>
<accession>A0A2M9ZM50</accession>
<feature type="domain" description="PPM-type phosphatase" evidence="4">
    <location>
        <begin position="488"/>
        <end position="684"/>
    </location>
</feature>
<dbReference type="Pfam" id="PF07228">
    <property type="entry name" value="SpoIIE"/>
    <property type="match status" value="1"/>
</dbReference>
<feature type="transmembrane region" description="Helical" evidence="3">
    <location>
        <begin position="215"/>
        <end position="232"/>
    </location>
</feature>
<dbReference type="InterPro" id="IPR019734">
    <property type="entry name" value="TPR_rpt"/>
</dbReference>
<dbReference type="EMBL" id="NPDY01000007">
    <property type="protein sequence ID" value="PJZ69848.1"/>
    <property type="molecule type" value="Genomic_DNA"/>
</dbReference>
<keyword evidence="8" id="KW-1185">Reference proteome</keyword>